<protein>
    <submittedName>
        <fullName evidence="4">Cell envelope biogenesis protein OmpA</fullName>
    </submittedName>
</protein>
<dbReference type="Gene3D" id="1.10.287.1490">
    <property type="match status" value="1"/>
</dbReference>
<dbReference type="PANTHER" id="PTHR30329">
    <property type="entry name" value="STATOR ELEMENT OF FLAGELLAR MOTOR COMPLEX"/>
    <property type="match status" value="1"/>
</dbReference>
<sequence>MIKKVTLGLALITLSTSCVSKKIYNELENKYADLKKENRQLADENENLQKAKGQLELDGAKLKADYDKLKADRDKLQTELVASEKNMKNLQAAYSALEKDSNDALSSNISKNRELLAQLEAKEKTIAAEQERLNKLRAELEASSKRLNELEAYIAAKDANMKRLKDNLSKALNAFEGKGLTIEQKNGKVYVSMENKLLFQTGSWAVGVEGKKAVVELGKVLAQNPDISVLIEGHTDDDKILGNIGGGIESNWDLSTKRATAIVNILSENKDINRQSLTAAGRGEYAPLMPNTTPEGKAKNRRIEIILTPKLDEISKMLDEL</sequence>
<dbReference type="PROSITE" id="PS51257">
    <property type="entry name" value="PROKAR_LIPOPROTEIN"/>
    <property type="match status" value="1"/>
</dbReference>
<dbReference type="InterPro" id="IPR050330">
    <property type="entry name" value="Bact_OuterMem_StrucFunc"/>
</dbReference>
<feature type="domain" description="OmpA-like" evidence="3">
    <location>
        <begin position="186"/>
        <end position="311"/>
    </location>
</feature>
<dbReference type="PANTHER" id="PTHR30329:SF21">
    <property type="entry name" value="LIPOPROTEIN YIAD-RELATED"/>
    <property type="match status" value="1"/>
</dbReference>
<keyword evidence="5" id="KW-1185">Reference proteome</keyword>
<name>A0A4Q1KCU7_9FLAO</name>
<dbReference type="RefSeq" id="WP_129460477.1">
    <property type="nucleotide sequence ID" value="NZ_SBKN01000001.1"/>
</dbReference>
<dbReference type="Pfam" id="PF00691">
    <property type="entry name" value="OmpA"/>
    <property type="match status" value="1"/>
</dbReference>
<dbReference type="Proteomes" id="UP000289857">
    <property type="component" value="Unassembled WGS sequence"/>
</dbReference>
<dbReference type="OrthoDB" id="9815217at2"/>
<dbReference type="PROSITE" id="PS51123">
    <property type="entry name" value="OMPA_2"/>
    <property type="match status" value="1"/>
</dbReference>
<evidence type="ECO:0000256" key="1">
    <source>
        <dbReference type="PROSITE-ProRule" id="PRU00473"/>
    </source>
</evidence>
<reference evidence="5" key="1">
    <citation type="submission" date="2019-01" db="EMBL/GenBank/DDBJ databases">
        <title>Cytophagaceae bacterium strain CAR-16.</title>
        <authorList>
            <person name="Chen W.-M."/>
        </authorList>
    </citation>
    <scope>NUCLEOTIDE SEQUENCE [LARGE SCALE GENOMIC DNA]</scope>
    <source>
        <strain evidence="5">WWJ-16</strain>
    </source>
</reference>
<organism evidence="4 5">
    <name type="scientific">Flavobacterium stagni</name>
    <dbReference type="NCBI Taxonomy" id="2506421"/>
    <lineage>
        <taxon>Bacteria</taxon>
        <taxon>Pseudomonadati</taxon>
        <taxon>Bacteroidota</taxon>
        <taxon>Flavobacteriia</taxon>
        <taxon>Flavobacteriales</taxon>
        <taxon>Flavobacteriaceae</taxon>
        <taxon>Flavobacterium</taxon>
    </lineage>
</organism>
<evidence type="ECO:0000256" key="2">
    <source>
        <dbReference type="SAM" id="Coils"/>
    </source>
</evidence>
<dbReference type="InterPro" id="IPR036737">
    <property type="entry name" value="OmpA-like_sf"/>
</dbReference>
<evidence type="ECO:0000259" key="3">
    <source>
        <dbReference type="PROSITE" id="PS51123"/>
    </source>
</evidence>
<gene>
    <name evidence="4" type="ORF">EQG61_03375</name>
</gene>
<keyword evidence="2" id="KW-0175">Coiled coil</keyword>
<dbReference type="CDD" id="cd07185">
    <property type="entry name" value="OmpA_C-like"/>
    <property type="match status" value="1"/>
</dbReference>
<dbReference type="GO" id="GO:0016020">
    <property type="term" value="C:membrane"/>
    <property type="evidence" value="ECO:0007669"/>
    <property type="project" value="UniProtKB-UniRule"/>
</dbReference>
<evidence type="ECO:0000313" key="4">
    <source>
        <dbReference type="EMBL" id="RXR24501.1"/>
    </source>
</evidence>
<dbReference type="AlphaFoldDB" id="A0A4Q1KCU7"/>
<dbReference type="EMBL" id="SBKN01000001">
    <property type="protein sequence ID" value="RXR24501.1"/>
    <property type="molecule type" value="Genomic_DNA"/>
</dbReference>
<dbReference type="InterPro" id="IPR006665">
    <property type="entry name" value="OmpA-like"/>
</dbReference>
<proteinExistence type="predicted"/>
<feature type="coiled-coil region" evidence="2">
    <location>
        <begin position="24"/>
        <end position="174"/>
    </location>
</feature>
<comment type="caution">
    <text evidence="4">The sequence shown here is derived from an EMBL/GenBank/DDBJ whole genome shotgun (WGS) entry which is preliminary data.</text>
</comment>
<dbReference type="Gene3D" id="3.30.1330.60">
    <property type="entry name" value="OmpA-like domain"/>
    <property type="match status" value="1"/>
</dbReference>
<dbReference type="SUPFAM" id="SSF103088">
    <property type="entry name" value="OmpA-like"/>
    <property type="match status" value="1"/>
</dbReference>
<evidence type="ECO:0000313" key="5">
    <source>
        <dbReference type="Proteomes" id="UP000289857"/>
    </source>
</evidence>
<accession>A0A4Q1KCU7</accession>
<keyword evidence="1" id="KW-0472">Membrane</keyword>